<evidence type="ECO:0000259" key="10">
    <source>
        <dbReference type="PROSITE" id="PS51698"/>
    </source>
</evidence>
<dbReference type="Gene3D" id="1.10.510.10">
    <property type="entry name" value="Transferase(Phosphotransferase) domain 1"/>
    <property type="match status" value="1"/>
</dbReference>
<dbReference type="GeneID" id="108828352"/>
<dbReference type="InterPro" id="IPR003613">
    <property type="entry name" value="Ubox_domain"/>
</dbReference>
<keyword evidence="6" id="KW-0833">Ubl conjugation pathway</keyword>
<evidence type="ECO:0000256" key="5">
    <source>
        <dbReference type="ARBA" id="ARBA00022679"/>
    </source>
</evidence>
<dbReference type="PANTHER" id="PTHR45647:SF105">
    <property type="entry name" value="(RAPE) HYPOTHETICAL PROTEIN"/>
    <property type="match status" value="1"/>
</dbReference>
<feature type="coiled-coil region" evidence="7">
    <location>
        <begin position="414"/>
        <end position="473"/>
    </location>
</feature>
<dbReference type="GO" id="GO:0016567">
    <property type="term" value="P:protein ubiquitination"/>
    <property type="evidence" value="ECO:0007669"/>
    <property type="project" value="UniProtKB-UniPathway"/>
</dbReference>
<evidence type="ECO:0000256" key="8">
    <source>
        <dbReference type="SAM" id="MobiDB-lite"/>
    </source>
</evidence>
<comment type="function">
    <text evidence="2">Functions as an E3 ubiquitin ligase.</text>
</comment>
<dbReference type="GO" id="GO:0061630">
    <property type="term" value="F:ubiquitin protein ligase activity"/>
    <property type="evidence" value="ECO:0007669"/>
    <property type="project" value="UniProtKB-EC"/>
</dbReference>
<name>A0A6J0LD05_RAPSA</name>
<dbReference type="InterPro" id="IPR011009">
    <property type="entry name" value="Kinase-like_dom_sf"/>
</dbReference>
<dbReference type="InterPro" id="IPR000719">
    <property type="entry name" value="Prot_kinase_dom"/>
</dbReference>
<dbReference type="SUPFAM" id="SSF56112">
    <property type="entry name" value="Protein kinase-like (PK-like)"/>
    <property type="match status" value="1"/>
</dbReference>
<dbReference type="SMART" id="SM00504">
    <property type="entry name" value="Ubox"/>
    <property type="match status" value="1"/>
</dbReference>
<dbReference type="PANTHER" id="PTHR45647">
    <property type="entry name" value="OS02G0152300 PROTEIN"/>
    <property type="match status" value="1"/>
</dbReference>
<feature type="compositionally biased region" description="Low complexity" evidence="8">
    <location>
        <begin position="264"/>
        <end position="276"/>
    </location>
</feature>
<organism evidence="11 12">
    <name type="scientific">Raphanus sativus</name>
    <name type="common">Radish</name>
    <name type="synonym">Raphanus raphanistrum var. sativus</name>
    <dbReference type="NCBI Taxonomy" id="3726"/>
    <lineage>
        <taxon>Eukaryota</taxon>
        <taxon>Viridiplantae</taxon>
        <taxon>Streptophyta</taxon>
        <taxon>Embryophyta</taxon>
        <taxon>Tracheophyta</taxon>
        <taxon>Spermatophyta</taxon>
        <taxon>Magnoliopsida</taxon>
        <taxon>eudicotyledons</taxon>
        <taxon>Gunneridae</taxon>
        <taxon>Pentapetalae</taxon>
        <taxon>rosids</taxon>
        <taxon>malvids</taxon>
        <taxon>Brassicales</taxon>
        <taxon>Brassicaceae</taxon>
        <taxon>Brassiceae</taxon>
        <taxon>Raphanus</taxon>
    </lineage>
</organism>
<keyword evidence="7" id="KW-0175">Coiled coil</keyword>
<evidence type="ECO:0000313" key="11">
    <source>
        <dbReference type="Proteomes" id="UP000504610"/>
    </source>
</evidence>
<comment type="catalytic activity">
    <reaction evidence="1">
        <text>S-ubiquitinyl-[E2 ubiquitin-conjugating enzyme]-L-cysteine + [acceptor protein]-L-lysine = [E2 ubiquitin-conjugating enzyme]-L-cysteine + N(6)-ubiquitinyl-[acceptor protein]-L-lysine.</text>
        <dbReference type="EC" id="2.3.2.27"/>
    </reaction>
</comment>
<dbReference type="AlphaFoldDB" id="A0A6J0LD05"/>
<dbReference type="OrthoDB" id="10064100at2759"/>
<dbReference type="Gene3D" id="3.30.40.10">
    <property type="entry name" value="Zinc/RING finger domain, C3HC4 (zinc finger)"/>
    <property type="match status" value="1"/>
</dbReference>
<proteinExistence type="predicted"/>
<evidence type="ECO:0000259" key="9">
    <source>
        <dbReference type="PROSITE" id="PS50011"/>
    </source>
</evidence>
<dbReference type="Pfam" id="PF07714">
    <property type="entry name" value="PK_Tyr_Ser-Thr"/>
    <property type="match status" value="1"/>
</dbReference>
<feature type="region of interest" description="Disordered" evidence="8">
    <location>
        <begin position="260"/>
        <end position="280"/>
    </location>
</feature>
<dbReference type="Proteomes" id="UP000504610">
    <property type="component" value="Chromosome 9"/>
</dbReference>
<dbReference type="KEGG" id="rsz:108828352"/>
<reference evidence="11" key="1">
    <citation type="journal article" date="2019" name="Database">
        <title>The radish genome database (RadishGD): an integrated information resource for radish genomics.</title>
        <authorList>
            <person name="Yu H.J."/>
            <person name="Baek S."/>
            <person name="Lee Y.J."/>
            <person name="Cho A."/>
            <person name="Mun J.H."/>
        </authorList>
    </citation>
    <scope>NUCLEOTIDE SEQUENCE [LARGE SCALE GENOMIC DNA]</scope>
    <source>
        <strain evidence="11">cv. WK10039</strain>
    </source>
</reference>
<dbReference type="PROSITE" id="PS50011">
    <property type="entry name" value="PROTEIN_KINASE_DOM"/>
    <property type="match status" value="1"/>
</dbReference>
<evidence type="ECO:0000256" key="2">
    <source>
        <dbReference type="ARBA" id="ARBA00003861"/>
    </source>
</evidence>
<evidence type="ECO:0000256" key="4">
    <source>
        <dbReference type="ARBA" id="ARBA00012483"/>
    </source>
</evidence>
<comment type="pathway">
    <text evidence="3">Protein modification; protein ubiquitination.</text>
</comment>
<accession>A0A6J0LD05</accession>
<dbReference type="Gene3D" id="3.30.200.20">
    <property type="entry name" value="Phosphorylase Kinase, domain 1"/>
    <property type="match status" value="1"/>
</dbReference>
<evidence type="ECO:0000313" key="12">
    <source>
        <dbReference type="RefSeq" id="XP_018457509.2"/>
    </source>
</evidence>
<dbReference type="GO" id="GO:0005524">
    <property type="term" value="F:ATP binding"/>
    <property type="evidence" value="ECO:0007669"/>
    <property type="project" value="InterPro"/>
</dbReference>
<dbReference type="RefSeq" id="XP_018457509.2">
    <property type="nucleotide sequence ID" value="XM_018602007.2"/>
</dbReference>
<evidence type="ECO:0000256" key="3">
    <source>
        <dbReference type="ARBA" id="ARBA00004906"/>
    </source>
</evidence>
<evidence type="ECO:0000256" key="7">
    <source>
        <dbReference type="SAM" id="Coils"/>
    </source>
</evidence>
<dbReference type="InterPro" id="IPR013083">
    <property type="entry name" value="Znf_RING/FYVE/PHD"/>
</dbReference>
<dbReference type="CDD" id="cd16655">
    <property type="entry name" value="RING-Ubox_WDSUB1-like"/>
    <property type="match status" value="1"/>
</dbReference>
<reference evidence="12" key="2">
    <citation type="submission" date="2025-08" db="UniProtKB">
        <authorList>
            <consortium name="RefSeq"/>
        </authorList>
    </citation>
    <scope>IDENTIFICATION</scope>
    <source>
        <tissue evidence="12">Leaf</tissue>
    </source>
</reference>
<dbReference type="EC" id="2.3.2.27" evidence="4"/>
<feature type="domain" description="Protein kinase" evidence="9">
    <location>
        <begin position="498"/>
        <end position="756"/>
    </location>
</feature>
<protein>
    <recommendedName>
        <fullName evidence="4">RING-type E3 ubiquitin transferase</fullName>
        <ecNumber evidence="4">2.3.2.27</ecNumber>
    </recommendedName>
</protein>
<gene>
    <name evidence="12" type="primary">LOC108828352</name>
</gene>
<keyword evidence="5" id="KW-0808">Transferase</keyword>
<evidence type="ECO:0000256" key="1">
    <source>
        <dbReference type="ARBA" id="ARBA00000900"/>
    </source>
</evidence>
<dbReference type="InterPro" id="IPR001245">
    <property type="entry name" value="Ser-Thr/Tyr_kinase_cat_dom"/>
</dbReference>
<dbReference type="Pfam" id="PF04564">
    <property type="entry name" value="U-box"/>
    <property type="match status" value="1"/>
</dbReference>
<evidence type="ECO:0000256" key="6">
    <source>
        <dbReference type="ARBA" id="ARBA00022786"/>
    </source>
</evidence>
<dbReference type="SUPFAM" id="SSF57850">
    <property type="entry name" value="RING/U-box"/>
    <property type="match status" value="1"/>
</dbReference>
<keyword evidence="11" id="KW-1185">Reference proteome</keyword>
<feature type="domain" description="U-box" evidence="10">
    <location>
        <begin position="763"/>
        <end position="837"/>
    </location>
</feature>
<dbReference type="UniPathway" id="UPA00143"/>
<dbReference type="PROSITE" id="PS51698">
    <property type="entry name" value="U_BOX"/>
    <property type="match status" value="1"/>
</dbReference>
<sequence>MRVSGCFLSQLIRYKKSIIFSSQYTIIHRNEIKTLSSKAIHQEQNTNSFIIKKMEEVQNQVLEEASRMEKVYIAVGSDLQEGFKTIDWAIKKWNNTPISIVLLHFCNILQDFVYTPFGKLPASSVSEEKLEVLRKYEDQKTNKLLSNYVTFCGKLQVKAELLKVEKQDDSIQMLILDLISNLKITKLVMGITFMRSSSSSSSWKSKSAISGSFYVYQNKPEFCEFYIICGGKMVMLKRENDVNNNIRSWIGKMFHDPERNLDRSSSSNDSSTSSGSPWDKNLQEMESYFQQLLSLNLEEDDVEETEEEDEEEVALDVLQHMNVAEKLEYVRRKVNEAKLMIEENMREVKVNSERSDKAEWEISLCNCRIEELEAGIKEETERREKLQVTLDSDKECIQEAKNDVQKGKTKLVPLGELQEELSSKAKTIMEAKSQAEAELEKVVLKKGEMMTEIEKLRNQRDVFNLRIEFCKEKRLLDSKCGYREYAAEDIKLATESYSDRLRLKSGGNWTNVYRGRIKHTTMAVKVIGDSLSDEDFRAEVKLLSEIRHPNLVAIAGFCPEKPKCILFEYMHNGNLRDNLFTSQRKSRRSKILTWHNRIRIAHQVCSGLGFLHSVKPKPIVHGRLTPSKILLDRNFVPKITGFGGLVMHQTDTKPDVLAFGVLLLHLLTGRNWPGMLKAMSMNQASIIRDLDQTAGKWPLELAKEFGALAVKCCSVNRGGNMDFTTKEIMQELGKIMEKANQFRITGGYEEATSSNINEADPNDIPSVFTCPILQEVMKNPHVAADGFSYELEAIEEWLSMGHDTSPMTNLILDYQVLTPNHTLRALIQDWHSKKAAQASSY</sequence>
<dbReference type="InterPro" id="IPR051348">
    <property type="entry name" value="U-box_ubiquitin_ligases"/>
</dbReference>
<dbReference type="GO" id="GO:0004672">
    <property type="term" value="F:protein kinase activity"/>
    <property type="evidence" value="ECO:0007669"/>
    <property type="project" value="InterPro"/>
</dbReference>